<dbReference type="InterPro" id="IPR050209">
    <property type="entry name" value="Rab_GTPases_membrane_traffic"/>
</dbReference>
<evidence type="ECO:0000256" key="22">
    <source>
        <dbReference type="SAM" id="MobiDB-lite"/>
    </source>
</evidence>
<dbReference type="GO" id="GO:0042470">
    <property type="term" value="C:melanosome"/>
    <property type="evidence" value="ECO:0007669"/>
    <property type="project" value="UniProtKB-SubCell"/>
</dbReference>
<comment type="caution">
    <text evidence="23">The sequence shown here is derived from an EMBL/GenBank/DDBJ whole genome shotgun (WGS) entry which is preliminary data.</text>
</comment>
<evidence type="ECO:0000313" key="24">
    <source>
        <dbReference type="Proteomes" id="UP001166674"/>
    </source>
</evidence>
<comment type="similarity">
    <text evidence="5">Belongs to the small GTPase superfamily. Rab family.</text>
</comment>
<name>A0AA41T547_SCICA</name>
<dbReference type="PROSITE" id="PS51419">
    <property type="entry name" value="RAB"/>
    <property type="match status" value="1"/>
</dbReference>
<evidence type="ECO:0000256" key="16">
    <source>
        <dbReference type="ARBA" id="ARBA00023136"/>
    </source>
</evidence>
<evidence type="ECO:0000256" key="11">
    <source>
        <dbReference type="ARBA" id="ARBA00022753"/>
    </source>
</evidence>
<evidence type="ECO:0000256" key="19">
    <source>
        <dbReference type="ARBA" id="ARBA00023289"/>
    </source>
</evidence>
<keyword evidence="16" id="KW-0472">Membrane</keyword>
<dbReference type="Proteomes" id="UP001166674">
    <property type="component" value="Unassembled WGS sequence"/>
</dbReference>
<evidence type="ECO:0000256" key="15">
    <source>
        <dbReference type="ARBA" id="ARBA00023134"/>
    </source>
</evidence>
<dbReference type="GO" id="GO:0015031">
    <property type="term" value="P:protein transport"/>
    <property type="evidence" value="ECO:0007669"/>
    <property type="project" value="UniProtKB-KW"/>
</dbReference>
<dbReference type="Pfam" id="PF00071">
    <property type="entry name" value="Ras"/>
    <property type="match status" value="1"/>
</dbReference>
<organism evidence="23 24">
    <name type="scientific">Sciurus carolinensis</name>
    <name type="common">Eastern gray squirrel</name>
    <dbReference type="NCBI Taxonomy" id="30640"/>
    <lineage>
        <taxon>Eukaryota</taxon>
        <taxon>Metazoa</taxon>
        <taxon>Chordata</taxon>
        <taxon>Craniata</taxon>
        <taxon>Vertebrata</taxon>
        <taxon>Euteleostomi</taxon>
        <taxon>Mammalia</taxon>
        <taxon>Eutheria</taxon>
        <taxon>Euarchontoglires</taxon>
        <taxon>Glires</taxon>
        <taxon>Rodentia</taxon>
        <taxon>Sciuromorpha</taxon>
        <taxon>Sciuridae</taxon>
        <taxon>Sciurinae</taxon>
        <taxon>Sciurini</taxon>
        <taxon>Sciurus</taxon>
    </lineage>
</organism>
<evidence type="ECO:0000256" key="3">
    <source>
        <dbReference type="ARBA" id="ARBA00004279"/>
    </source>
</evidence>
<dbReference type="GO" id="GO:0046872">
    <property type="term" value="F:metal ion binding"/>
    <property type="evidence" value="ECO:0007669"/>
    <property type="project" value="UniProtKB-KW"/>
</dbReference>
<dbReference type="EMBL" id="JAATJV010391951">
    <property type="protein sequence ID" value="MBZ3884250.1"/>
    <property type="molecule type" value="Genomic_DNA"/>
</dbReference>
<dbReference type="PRINTS" id="PR00449">
    <property type="entry name" value="RASTRNSFRMNG"/>
</dbReference>
<evidence type="ECO:0000256" key="6">
    <source>
        <dbReference type="ARBA" id="ARBA00011984"/>
    </source>
</evidence>
<dbReference type="GO" id="GO:0003925">
    <property type="term" value="F:G protein activity"/>
    <property type="evidence" value="ECO:0007669"/>
    <property type="project" value="UniProtKB-EC"/>
</dbReference>
<evidence type="ECO:0000256" key="20">
    <source>
        <dbReference type="ARBA" id="ARBA00047660"/>
    </source>
</evidence>
<dbReference type="Gene3D" id="3.40.50.300">
    <property type="entry name" value="P-loop containing nucleotide triphosphate hydrolases"/>
    <property type="match status" value="1"/>
</dbReference>
<evidence type="ECO:0000256" key="13">
    <source>
        <dbReference type="ARBA" id="ARBA00022842"/>
    </source>
</evidence>
<keyword evidence="11" id="KW-0967">Endosome</keyword>
<dbReference type="NCBIfam" id="TIGR00231">
    <property type="entry name" value="small_GTP"/>
    <property type="match status" value="1"/>
</dbReference>
<evidence type="ECO:0000256" key="2">
    <source>
        <dbReference type="ARBA" id="ARBA00004223"/>
    </source>
</evidence>
<dbReference type="GO" id="GO:0055038">
    <property type="term" value="C:recycling endosome membrane"/>
    <property type="evidence" value="ECO:0007669"/>
    <property type="project" value="UniProtKB-SubCell"/>
</dbReference>
<evidence type="ECO:0000256" key="9">
    <source>
        <dbReference type="ARBA" id="ARBA00022723"/>
    </source>
</evidence>
<keyword evidence="8" id="KW-0597">Phosphoprotein</keyword>
<evidence type="ECO:0000256" key="4">
    <source>
        <dbReference type="ARBA" id="ARBA00004523"/>
    </source>
</evidence>
<comment type="subcellular location">
    <subcellularLocation>
        <location evidence="3">Cell projection</location>
        <location evidence="3">Dendrite</location>
    </subcellularLocation>
    <subcellularLocation>
        <location evidence="2">Melanosome</location>
    </subcellularLocation>
    <subcellularLocation>
        <location evidence="4">Recycling endosome membrane</location>
        <topology evidence="4">Lipid-anchor</topology>
        <orientation evidence="4">Cytoplasmic side</orientation>
    </subcellularLocation>
</comment>
<dbReference type="GO" id="GO:0120031">
    <property type="term" value="P:plasma membrane bounded cell projection assembly"/>
    <property type="evidence" value="ECO:0007669"/>
    <property type="project" value="UniProtKB-ARBA"/>
</dbReference>
<evidence type="ECO:0000256" key="10">
    <source>
        <dbReference type="ARBA" id="ARBA00022741"/>
    </source>
</evidence>
<dbReference type="InterPro" id="IPR027417">
    <property type="entry name" value="P-loop_NTPase"/>
</dbReference>
<evidence type="ECO:0000256" key="12">
    <source>
        <dbReference type="ARBA" id="ARBA00022801"/>
    </source>
</evidence>
<dbReference type="SMART" id="SM00173">
    <property type="entry name" value="RAS"/>
    <property type="match status" value="1"/>
</dbReference>
<evidence type="ECO:0000256" key="21">
    <source>
        <dbReference type="ARBA" id="ARBA00067808"/>
    </source>
</evidence>
<keyword evidence="7" id="KW-0813">Transport</keyword>
<dbReference type="InterPro" id="IPR005225">
    <property type="entry name" value="Small_GTP-bd"/>
</dbReference>
<evidence type="ECO:0000256" key="17">
    <source>
        <dbReference type="ARBA" id="ARBA00023273"/>
    </source>
</evidence>
<dbReference type="SMART" id="SM00176">
    <property type="entry name" value="RAN"/>
    <property type="match status" value="1"/>
</dbReference>
<evidence type="ECO:0000256" key="7">
    <source>
        <dbReference type="ARBA" id="ARBA00022448"/>
    </source>
</evidence>
<keyword evidence="18" id="KW-0449">Lipoprotein</keyword>
<reference evidence="23" key="1">
    <citation type="submission" date="2020-03" db="EMBL/GenBank/DDBJ databases">
        <title>Studies in the Genomics of Life Span.</title>
        <authorList>
            <person name="Glass D."/>
        </authorList>
    </citation>
    <scope>NUCLEOTIDE SEQUENCE</scope>
    <source>
        <strain evidence="23">SUZIE</strain>
        <tissue evidence="23">Muscle</tissue>
    </source>
</reference>
<evidence type="ECO:0000313" key="23">
    <source>
        <dbReference type="EMBL" id="MBZ3884250.1"/>
    </source>
</evidence>
<dbReference type="InterPro" id="IPR001806">
    <property type="entry name" value="Small_GTPase"/>
</dbReference>
<comment type="cofactor">
    <cofactor evidence="1">
        <name>Mg(2+)</name>
        <dbReference type="ChEBI" id="CHEBI:18420"/>
    </cofactor>
</comment>
<dbReference type="FunFam" id="3.40.50.300:FF:001282">
    <property type="entry name" value="RAB17, member RAS oncogene family"/>
    <property type="match status" value="1"/>
</dbReference>
<keyword evidence="9" id="KW-0479">Metal-binding</keyword>
<evidence type="ECO:0000256" key="18">
    <source>
        <dbReference type="ARBA" id="ARBA00023288"/>
    </source>
</evidence>
<dbReference type="EC" id="3.6.5.2" evidence="6"/>
<comment type="catalytic activity">
    <reaction evidence="20">
        <text>GTP + H2O = GDP + phosphate + H(+)</text>
        <dbReference type="Rhea" id="RHEA:19669"/>
        <dbReference type="ChEBI" id="CHEBI:15377"/>
        <dbReference type="ChEBI" id="CHEBI:15378"/>
        <dbReference type="ChEBI" id="CHEBI:37565"/>
        <dbReference type="ChEBI" id="CHEBI:43474"/>
        <dbReference type="ChEBI" id="CHEBI:58189"/>
        <dbReference type="EC" id="3.6.5.2"/>
    </reaction>
    <physiologicalReaction direction="left-to-right" evidence="20">
        <dbReference type="Rhea" id="RHEA:19670"/>
    </physiologicalReaction>
</comment>
<keyword evidence="14" id="KW-0653">Protein transport</keyword>
<keyword evidence="10" id="KW-0547">Nucleotide-binding</keyword>
<dbReference type="PROSITE" id="PS51421">
    <property type="entry name" value="RAS"/>
    <property type="match status" value="1"/>
</dbReference>
<dbReference type="AlphaFoldDB" id="A0AA41T547"/>
<keyword evidence="17" id="KW-0966">Cell projection</keyword>
<keyword evidence="13" id="KW-0460">Magnesium</keyword>
<protein>
    <recommendedName>
        <fullName evidence="21">Ras-related protein Rab-17</fullName>
        <ecNumber evidence="6">3.6.5.2</ecNumber>
    </recommendedName>
</protein>
<dbReference type="CDD" id="cd01860">
    <property type="entry name" value="Rab5_related"/>
    <property type="match status" value="1"/>
</dbReference>
<accession>A0AA41T547</accession>
<evidence type="ECO:0000256" key="5">
    <source>
        <dbReference type="ARBA" id="ARBA00006270"/>
    </source>
</evidence>
<keyword evidence="24" id="KW-1185">Reference proteome</keyword>
<sequence length="368" mass="39452">MLYHQLPEITCRRGSVEPLATTYGMCVHVTQVPSHDVSQHKSLSPSLNGAISSNRHGHLEGSLGSKPRGCNGLDTLALLGGTGALLGDPERGGTDPAKDGHSPTQAGEADTQDHCAQVLAEVQRGLPHVDSVAAGRTLVGTPALSALKSQRPVSQGVAHMDELPVPRPAPGQPCVSKLVLLGSGSVGKSSLVLRYVKDDFKSVLPTVGCAFFTKVVDLGASSLKLEIWDTAGQEKYRSVCHLYFRGASAALLVYDITRKDSFHKAQQWLADLEKELHPGEVVVMLVGNKTDLGAQREVTFQEGKEFAESNRLLFMETSAKLNLQVSEVFCAVAQELLRREVRQSHSPQGDPAVVLKEGPARQAKCCAR</sequence>
<gene>
    <name evidence="23" type="ORF">SUZIE_177000</name>
</gene>
<dbReference type="GO" id="GO:0005525">
    <property type="term" value="F:GTP binding"/>
    <property type="evidence" value="ECO:0007669"/>
    <property type="project" value="UniProtKB-KW"/>
</dbReference>
<feature type="compositionally biased region" description="Basic and acidic residues" evidence="22">
    <location>
        <begin position="88"/>
        <end position="101"/>
    </location>
</feature>
<evidence type="ECO:0000256" key="1">
    <source>
        <dbReference type="ARBA" id="ARBA00001946"/>
    </source>
</evidence>
<dbReference type="SMART" id="SM00174">
    <property type="entry name" value="RHO"/>
    <property type="match status" value="1"/>
</dbReference>
<dbReference type="SUPFAM" id="SSF52540">
    <property type="entry name" value="P-loop containing nucleoside triphosphate hydrolases"/>
    <property type="match status" value="1"/>
</dbReference>
<proteinExistence type="inferred from homology"/>
<feature type="region of interest" description="Disordered" evidence="22">
    <location>
        <begin position="82"/>
        <end position="111"/>
    </location>
</feature>
<dbReference type="PANTHER" id="PTHR47979">
    <property type="entry name" value="DRAB11-RELATED"/>
    <property type="match status" value="1"/>
</dbReference>
<keyword evidence="15" id="KW-0342">GTP-binding</keyword>
<dbReference type="SMART" id="SM00175">
    <property type="entry name" value="RAB"/>
    <property type="match status" value="1"/>
</dbReference>
<dbReference type="PROSITE" id="PS51420">
    <property type="entry name" value="RHO"/>
    <property type="match status" value="1"/>
</dbReference>
<evidence type="ECO:0000256" key="14">
    <source>
        <dbReference type="ARBA" id="ARBA00022927"/>
    </source>
</evidence>
<keyword evidence="12" id="KW-0378">Hydrolase</keyword>
<evidence type="ECO:0000256" key="8">
    <source>
        <dbReference type="ARBA" id="ARBA00022553"/>
    </source>
</evidence>
<dbReference type="GO" id="GO:0030425">
    <property type="term" value="C:dendrite"/>
    <property type="evidence" value="ECO:0007669"/>
    <property type="project" value="UniProtKB-SubCell"/>
</dbReference>
<keyword evidence="19" id="KW-0636">Prenylation</keyword>